<sequence length="390" mass="44682">MEEKGNLRLIDKILRELTNGSFEQIVFPDNIEHGDLIFFPIDNKERLGIDRLRRAVEHCARDDPVSSQEVSIRWMAFLDRILSEKQNETKEYLTFSDEVKIIGAIVGIPSVGEQEEALSFFHERGFLIHMTSTEILKNIVIIKPQWLIDALSKVICEGNMHINMDQFKQVGLENDAQMTYARGLASRDFLEYIWKGEQVEFFIDLMKRTMLLSEWDRESYLVPSLLRDTYVIPKAGISGHRCVYDFSLCFLPSGVFQRLLCLCVELSSRSGGNTNLKLYKNFASIKLKLGVVHLLENTEAQTISVYVEKAHSEAKILNVIQSMLLKVNHDVMGAGLAWSTYVENTATKELVRLSEAQEQKLSPWFNSDDQQETEKISSQSVDLDTFLENL</sequence>
<dbReference type="AlphaFoldDB" id="A0A7S3PE57"/>
<feature type="domain" description="COR" evidence="2">
    <location>
        <begin position="73"/>
        <end position="226"/>
    </location>
</feature>
<accession>A0A7S3PE57</accession>
<gene>
    <name evidence="3" type="ORF">ASTO00021_LOCUS371</name>
</gene>
<dbReference type="EMBL" id="HBIN01000785">
    <property type="protein sequence ID" value="CAE0430050.1"/>
    <property type="molecule type" value="Transcribed_RNA"/>
</dbReference>
<dbReference type="Pfam" id="PF16095">
    <property type="entry name" value="COR-A"/>
    <property type="match status" value="1"/>
</dbReference>
<protein>
    <recommendedName>
        <fullName evidence="2">COR domain-containing protein</fullName>
    </recommendedName>
</protein>
<evidence type="ECO:0000256" key="1">
    <source>
        <dbReference type="ARBA" id="ARBA00022737"/>
    </source>
</evidence>
<reference evidence="3" key="1">
    <citation type="submission" date="2021-01" db="EMBL/GenBank/DDBJ databases">
        <authorList>
            <person name="Corre E."/>
            <person name="Pelletier E."/>
            <person name="Niang G."/>
            <person name="Scheremetjew M."/>
            <person name="Finn R."/>
            <person name="Kale V."/>
            <person name="Holt S."/>
            <person name="Cochrane G."/>
            <person name="Meng A."/>
            <person name="Brown T."/>
            <person name="Cohen L."/>
        </authorList>
    </citation>
    <scope>NUCLEOTIDE SEQUENCE</scope>
    <source>
        <strain evidence="3">GSBS06</strain>
    </source>
</reference>
<dbReference type="InterPro" id="IPR032171">
    <property type="entry name" value="COR-A"/>
</dbReference>
<evidence type="ECO:0000259" key="2">
    <source>
        <dbReference type="Pfam" id="PF16095"/>
    </source>
</evidence>
<keyword evidence="1" id="KW-0677">Repeat</keyword>
<organism evidence="3">
    <name type="scientific">Aplanochytrium stocchinoi</name>
    <dbReference type="NCBI Taxonomy" id="215587"/>
    <lineage>
        <taxon>Eukaryota</taxon>
        <taxon>Sar</taxon>
        <taxon>Stramenopiles</taxon>
        <taxon>Bigyra</taxon>
        <taxon>Labyrinthulomycetes</taxon>
        <taxon>Thraustochytrida</taxon>
        <taxon>Thraustochytriidae</taxon>
        <taxon>Aplanochytrium</taxon>
    </lineage>
</organism>
<name>A0A7S3PE57_9STRA</name>
<evidence type="ECO:0000313" key="3">
    <source>
        <dbReference type="EMBL" id="CAE0430050.1"/>
    </source>
</evidence>
<proteinExistence type="predicted"/>